<gene>
    <name evidence="1" type="ORF">BDV23DRAFT_189284</name>
</gene>
<sequence>MISAVTTAPKRFPIPEQMRMHVSVENANLQGSVSNDPSESGFEPNEDALHTPTAVQRGKQQPNYVVSMNGERTAQGVCVVFRDGDVKLSNPDSKTMPSSSHCKLPSQGIRRTSEVKATTTTLSVEPMSPIVSFELHYHGMTLAGALRNGTVGMKKYFKSYSCGLYTGTEAVDPVVVKCDRPETNIHIEPKLDISRHLITLSYTSNKHATEWFKWNGTGLWQDRKDPSHPNRIGVKFENTNAWILGVPGKIPPWWRPSSPEELLDYYDKLMMTVDIDVPMADLDYFLTSNLLFSGQHIFIADSPKPDSNYDHGLAVPRGLILTG</sequence>
<protein>
    <submittedName>
        <fullName evidence="1">Uncharacterized protein</fullName>
    </submittedName>
</protein>
<evidence type="ECO:0000313" key="1">
    <source>
        <dbReference type="EMBL" id="KAE8384359.1"/>
    </source>
</evidence>
<dbReference type="EMBL" id="ML735377">
    <property type="protein sequence ID" value="KAE8384359.1"/>
    <property type="molecule type" value="Genomic_DNA"/>
</dbReference>
<dbReference type="AlphaFoldDB" id="A0A5N7BRG2"/>
<organism evidence="1">
    <name type="scientific">Petromyces alliaceus</name>
    <name type="common">Aspergillus alliaceus</name>
    <dbReference type="NCBI Taxonomy" id="209559"/>
    <lineage>
        <taxon>Eukaryota</taxon>
        <taxon>Fungi</taxon>
        <taxon>Dikarya</taxon>
        <taxon>Ascomycota</taxon>
        <taxon>Pezizomycotina</taxon>
        <taxon>Eurotiomycetes</taxon>
        <taxon>Eurotiomycetidae</taxon>
        <taxon>Eurotiales</taxon>
        <taxon>Aspergillaceae</taxon>
        <taxon>Aspergillus</taxon>
        <taxon>Aspergillus subgen. Circumdati</taxon>
    </lineage>
</organism>
<dbReference type="OrthoDB" id="5083627at2759"/>
<reference evidence="1" key="1">
    <citation type="submission" date="2019-04" db="EMBL/GenBank/DDBJ databases">
        <title>Friends and foes A comparative genomics studyof 23 Aspergillus species from section Flavi.</title>
        <authorList>
            <consortium name="DOE Joint Genome Institute"/>
            <person name="Kjaerbolling I."/>
            <person name="Vesth T."/>
            <person name="Frisvad J.C."/>
            <person name="Nybo J.L."/>
            <person name="Theobald S."/>
            <person name="Kildgaard S."/>
            <person name="Isbrandt T."/>
            <person name="Kuo A."/>
            <person name="Sato A."/>
            <person name="Lyhne E.K."/>
            <person name="Kogle M.E."/>
            <person name="Wiebenga A."/>
            <person name="Kun R.S."/>
            <person name="Lubbers R.J."/>
            <person name="Makela M.R."/>
            <person name="Barry K."/>
            <person name="Chovatia M."/>
            <person name="Clum A."/>
            <person name="Daum C."/>
            <person name="Haridas S."/>
            <person name="He G."/>
            <person name="LaButti K."/>
            <person name="Lipzen A."/>
            <person name="Mondo S."/>
            <person name="Riley R."/>
            <person name="Salamov A."/>
            <person name="Simmons B.A."/>
            <person name="Magnuson J.K."/>
            <person name="Henrissat B."/>
            <person name="Mortensen U.H."/>
            <person name="Larsen T.O."/>
            <person name="Devries R.P."/>
            <person name="Grigoriev I.V."/>
            <person name="Machida M."/>
            <person name="Baker S.E."/>
            <person name="Andersen M.R."/>
        </authorList>
    </citation>
    <scope>NUCLEOTIDE SEQUENCE [LARGE SCALE GENOMIC DNA]</scope>
    <source>
        <strain evidence="1">IBT 14317</strain>
    </source>
</reference>
<dbReference type="Proteomes" id="UP000326877">
    <property type="component" value="Unassembled WGS sequence"/>
</dbReference>
<proteinExistence type="predicted"/>
<name>A0A5N7BRG2_PETAA</name>
<accession>A0A5N7BRG2</accession>